<dbReference type="GO" id="GO:0002755">
    <property type="term" value="P:MyD88-dependent toll-like receptor signaling pathway"/>
    <property type="evidence" value="ECO:0007669"/>
    <property type="project" value="InterPro"/>
</dbReference>
<dbReference type="GO" id="GO:0008063">
    <property type="term" value="P:Toll signaling pathway"/>
    <property type="evidence" value="ECO:0007669"/>
    <property type="project" value="TreeGrafter"/>
</dbReference>
<dbReference type="OrthoDB" id="10037120at2759"/>
<evidence type="ECO:0000313" key="7">
    <source>
        <dbReference type="RefSeq" id="XP_026501465.1"/>
    </source>
</evidence>
<feature type="domain" description="TIR" evidence="5">
    <location>
        <begin position="149"/>
        <end position="281"/>
    </location>
</feature>
<evidence type="ECO:0000313" key="6">
    <source>
        <dbReference type="Proteomes" id="UP001652626"/>
    </source>
</evidence>
<feature type="domain" description="Death" evidence="4">
    <location>
        <begin position="44"/>
        <end position="109"/>
    </location>
</feature>
<evidence type="ECO:0000256" key="3">
    <source>
        <dbReference type="ARBA" id="ARBA00023198"/>
    </source>
</evidence>
<dbReference type="RefSeq" id="XP_026501465.1">
    <property type="nucleotide sequence ID" value="XM_026645680.2"/>
</dbReference>
<dbReference type="SMART" id="SM00255">
    <property type="entry name" value="TIR"/>
    <property type="match status" value="1"/>
</dbReference>
<protein>
    <submittedName>
        <fullName evidence="7">Myeloid differentiation primary response protein MyD88</fullName>
    </submittedName>
</protein>
<dbReference type="GO" id="GO:0035325">
    <property type="term" value="F:Toll-like receptor binding"/>
    <property type="evidence" value="ECO:0007669"/>
    <property type="project" value="TreeGrafter"/>
</dbReference>
<dbReference type="PANTHER" id="PTHR15079">
    <property type="entry name" value="MYD88"/>
    <property type="match status" value="1"/>
</dbReference>
<evidence type="ECO:0000256" key="2">
    <source>
        <dbReference type="ARBA" id="ARBA00022490"/>
    </source>
</evidence>
<dbReference type="GO" id="GO:0050830">
    <property type="term" value="P:defense response to Gram-positive bacterium"/>
    <property type="evidence" value="ECO:0007669"/>
    <property type="project" value="TreeGrafter"/>
</dbReference>
<dbReference type="GO" id="GO:0045087">
    <property type="term" value="P:innate immune response"/>
    <property type="evidence" value="ECO:0007669"/>
    <property type="project" value="TreeGrafter"/>
</dbReference>
<dbReference type="OMA" id="SNECDFQ"/>
<dbReference type="SUPFAM" id="SSF52200">
    <property type="entry name" value="Toll/Interleukin receptor TIR domain"/>
    <property type="match status" value="1"/>
</dbReference>
<dbReference type="GO" id="GO:0070976">
    <property type="term" value="F:TIR domain binding"/>
    <property type="evidence" value="ECO:0007669"/>
    <property type="project" value="InterPro"/>
</dbReference>
<dbReference type="InterPro" id="IPR011029">
    <property type="entry name" value="DEATH-like_dom_sf"/>
</dbReference>
<evidence type="ECO:0000256" key="1">
    <source>
        <dbReference type="ARBA" id="ARBA00004496"/>
    </source>
</evidence>
<dbReference type="PANTHER" id="PTHR15079:SF3">
    <property type="entry name" value="MYELOID DIFFERENTIATION PRIMARY RESPONSE PROTEIN MYD88"/>
    <property type="match status" value="1"/>
</dbReference>
<gene>
    <name evidence="7" type="primary">LOC113404711</name>
</gene>
<comment type="subcellular location">
    <subcellularLocation>
        <location evidence="1">Cytoplasm</location>
    </subcellularLocation>
</comment>
<dbReference type="GO" id="GO:0034142">
    <property type="term" value="P:toll-like receptor 4 signaling pathway"/>
    <property type="evidence" value="ECO:0007669"/>
    <property type="project" value="TreeGrafter"/>
</dbReference>
<evidence type="ECO:0000259" key="4">
    <source>
        <dbReference type="PROSITE" id="PS50017"/>
    </source>
</evidence>
<dbReference type="InterPro" id="IPR000157">
    <property type="entry name" value="TIR_dom"/>
</dbReference>
<dbReference type="SUPFAM" id="SSF47986">
    <property type="entry name" value="DEATH domain"/>
    <property type="match status" value="1"/>
</dbReference>
<dbReference type="AlphaFoldDB" id="A0A8B8IWD5"/>
<dbReference type="PROSITE" id="PS50104">
    <property type="entry name" value="TIR"/>
    <property type="match status" value="1"/>
</dbReference>
<dbReference type="GeneID" id="113404711"/>
<name>A0A8B8IWD5_VANTA</name>
<dbReference type="Proteomes" id="UP001652626">
    <property type="component" value="Chromosome 8"/>
</dbReference>
<sequence>MMIDLNTVPLSALTNESRSLLSSRLNTRKVLPIVGPDHLSRHRDWRGLASLANISTEVAATLNDCQDKTAKVIDIWTKFNDGSDTVGRLLDYLQILDRYDVYEDLLVLAREEKLIVPRNQSNNNQVVVAVDGSDEDIITYDDKLFGQPQRYHAYVLYAKEDKDFVDELLIRMRSEGFKICTEEDLVAGHATQFQPVSRLISERCRYIVLIYSPDFLRSPAINFCMNLAQADAISKRQSKIIPVMYRQCVLPDHIAHYHSLRYSEPGPHSFYNFWERLSQSLRIVDTPRLNSSSSTHSAMNIAELSQSLNNGYQRVNGYKEHQLALPSVPTETSSMTDLYHLQVNYPNSYETKSLGNMSQTSEGKKKKSGPITKIINTFRGKKHKKAIAVEN</sequence>
<reference evidence="7" key="1">
    <citation type="submission" date="2025-08" db="UniProtKB">
        <authorList>
            <consortium name="RefSeq"/>
        </authorList>
    </citation>
    <scope>IDENTIFICATION</scope>
    <source>
        <tissue evidence="7">Whole body</tissue>
    </source>
</reference>
<dbReference type="InterPro" id="IPR035897">
    <property type="entry name" value="Toll_tir_struct_dom_sf"/>
</dbReference>
<dbReference type="InterPro" id="IPR017281">
    <property type="entry name" value="Myelin_different_resp_MyD88"/>
</dbReference>
<dbReference type="InterPro" id="IPR000488">
    <property type="entry name" value="Death_dom"/>
</dbReference>
<dbReference type="CTD" id="4615"/>
<dbReference type="Pfam" id="PF13676">
    <property type="entry name" value="TIR_2"/>
    <property type="match status" value="1"/>
</dbReference>
<keyword evidence="6" id="KW-1185">Reference proteome</keyword>
<dbReference type="PROSITE" id="PS50017">
    <property type="entry name" value="DEATH_DOMAIN"/>
    <property type="match status" value="1"/>
</dbReference>
<keyword evidence="3" id="KW-0395">Inflammatory response</keyword>
<dbReference type="Gene3D" id="3.40.50.10140">
    <property type="entry name" value="Toll/interleukin-1 receptor homology (TIR) domain"/>
    <property type="match status" value="1"/>
</dbReference>
<evidence type="ECO:0000259" key="5">
    <source>
        <dbReference type="PROSITE" id="PS50104"/>
    </source>
</evidence>
<dbReference type="Gene3D" id="1.10.533.10">
    <property type="entry name" value="Death Domain, Fas"/>
    <property type="match status" value="1"/>
</dbReference>
<organism evidence="6 7">
    <name type="scientific">Vanessa tameamea</name>
    <name type="common">Kamehameha butterfly</name>
    <dbReference type="NCBI Taxonomy" id="334116"/>
    <lineage>
        <taxon>Eukaryota</taxon>
        <taxon>Metazoa</taxon>
        <taxon>Ecdysozoa</taxon>
        <taxon>Arthropoda</taxon>
        <taxon>Hexapoda</taxon>
        <taxon>Insecta</taxon>
        <taxon>Pterygota</taxon>
        <taxon>Neoptera</taxon>
        <taxon>Endopterygota</taxon>
        <taxon>Lepidoptera</taxon>
        <taxon>Glossata</taxon>
        <taxon>Ditrysia</taxon>
        <taxon>Papilionoidea</taxon>
        <taxon>Nymphalidae</taxon>
        <taxon>Nymphalinae</taxon>
        <taxon>Vanessa</taxon>
    </lineage>
</organism>
<accession>A0A8B8IWD5</accession>
<dbReference type="GO" id="GO:0005737">
    <property type="term" value="C:cytoplasm"/>
    <property type="evidence" value="ECO:0007669"/>
    <property type="project" value="UniProtKB-SubCell"/>
</dbReference>
<proteinExistence type="predicted"/>
<dbReference type="GO" id="GO:0005886">
    <property type="term" value="C:plasma membrane"/>
    <property type="evidence" value="ECO:0007669"/>
    <property type="project" value="TreeGrafter"/>
</dbReference>
<dbReference type="GO" id="GO:0043123">
    <property type="term" value="P:positive regulation of canonical NF-kappaB signal transduction"/>
    <property type="evidence" value="ECO:0007669"/>
    <property type="project" value="InterPro"/>
</dbReference>
<keyword evidence="2" id="KW-0963">Cytoplasm</keyword>